<dbReference type="Proteomes" id="UP000324106">
    <property type="component" value="Chromosome"/>
</dbReference>
<reference evidence="1 2" key="1">
    <citation type="submission" date="2018-05" db="EMBL/GenBank/DDBJ databases">
        <title>Streptomyces venezuelae.</title>
        <authorList>
            <person name="Kim W."/>
            <person name="Lee N."/>
            <person name="Cho B.-K."/>
        </authorList>
    </citation>
    <scope>NUCLEOTIDE SEQUENCE [LARGE SCALE GENOMIC DNA]</scope>
    <source>
        <strain evidence="1 2">ATCC 15068</strain>
    </source>
</reference>
<dbReference type="OrthoDB" id="4240642at2"/>
<evidence type="ECO:0000313" key="2">
    <source>
        <dbReference type="Proteomes" id="UP000324106"/>
    </source>
</evidence>
<sequence>MLLLADRLHGHRPAAAMTEALRRAQALVIADRLHEGDAVDEAERELLALLPTVTGQTRGEYAALLRTVAEEVGR</sequence>
<protein>
    <submittedName>
        <fullName evidence="1">Uncharacterized protein</fullName>
    </submittedName>
</protein>
<proteinExistence type="predicted"/>
<evidence type="ECO:0000313" key="1">
    <source>
        <dbReference type="EMBL" id="QES24620.1"/>
    </source>
</evidence>
<accession>A0A5P2B3Q3</accession>
<name>A0A5P2B3Q3_STRVZ</name>
<organism evidence="1 2">
    <name type="scientific">Streptomyces venezuelae</name>
    <dbReference type="NCBI Taxonomy" id="54571"/>
    <lineage>
        <taxon>Bacteria</taxon>
        <taxon>Bacillati</taxon>
        <taxon>Actinomycetota</taxon>
        <taxon>Actinomycetes</taxon>
        <taxon>Kitasatosporales</taxon>
        <taxon>Streptomycetaceae</taxon>
        <taxon>Streptomyces</taxon>
    </lineage>
</organism>
<dbReference type="AlphaFoldDB" id="A0A5P2B3Q3"/>
<dbReference type="EMBL" id="CP029194">
    <property type="protein sequence ID" value="QES24620.1"/>
    <property type="molecule type" value="Genomic_DNA"/>
</dbReference>
<gene>
    <name evidence="1" type="ORF">DEJ46_16165</name>
</gene>